<evidence type="ECO:0000256" key="1">
    <source>
        <dbReference type="SAM" id="MobiDB-lite"/>
    </source>
</evidence>
<sequence>MKAWYRMRNEKKIMTLARHVARAPGRVRVSTTTTRRGTNERTVAKNDGTPRKKSRADKQKRIALTTASLSRDRESARDRCGNVALCVWVA</sequence>
<protein>
    <submittedName>
        <fullName evidence="2">Uncharacterized protein</fullName>
    </submittedName>
</protein>
<reference evidence="2" key="1">
    <citation type="submission" date="2020-08" db="EMBL/GenBank/DDBJ databases">
        <title>Genome sequencing and assembly of the red palm weevil Rhynchophorus ferrugineus.</title>
        <authorList>
            <person name="Dias G.B."/>
            <person name="Bergman C.M."/>
            <person name="Manee M."/>
        </authorList>
    </citation>
    <scope>NUCLEOTIDE SEQUENCE</scope>
    <source>
        <strain evidence="2">AA-2017</strain>
        <tissue evidence="2">Whole larva</tissue>
    </source>
</reference>
<dbReference type="EMBL" id="JAACXV010000091">
    <property type="protein sequence ID" value="KAF7283692.1"/>
    <property type="molecule type" value="Genomic_DNA"/>
</dbReference>
<feature type="region of interest" description="Disordered" evidence="1">
    <location>
        <begin position="24"/>
        <end position="60"/>
    </location>
</feature>
<dbReference type="Proteomes" id="UP000625711">
    <property type="component" value="Unassembled WGS sequence"/>
</dbReference>
<feature type="compositionally biased region" description="Basic and acidic residues" evidence="1">
    <location>
        <begin position="37"/>
        <end position="60"/>
    </location>
</feature>
<proteinExistence type="predicted"/>
<keyword evidence="3" id="KW-1185">Reference proteome</keyword>
<organism evidence="2 3">
    <name type="scientific">Rhynchophorus ferrugineus</name>
    <name type="common">Red palm weevil</name>
    <name type="synonym">Curculio ferrugineus</name>
    <dbReference type="NCBI Taxonomy" id="354439"/>
    <lineage>
        <taxon>Eukaryota</taxon>
        <taxon>Metazoa</taxon>
        <taxon>Ecdysozoa</taxon>
        <taxon>Arthropoda</taxon>
        <taxon>Hexapoda</taxon>
        <taxon>Insecta</taxon>
        <taxon>Pterygota</taxon>
        <taxon>Neoptera</taxon>
        <taxon>Endopterygota</taxon>
        <taxon>Coleoptera</taxon>
        <taxon>Polyphaga</taxon>
        <taxon>Cucujiformia</taxon>
        <taxon>Curculionidae</taxon>
        <taxon>Dryophthorinae</taxon>
        <taxon>Rhynchophorus</taxon>
    </lineage>
</organism>
<evidence type="ECO:0000313" key="2">
    <source>
        <dbReference type="EMBL" id="KAF7283692.1"/>
    </source>
</evidence>
<comment type="caution">
    <text evidence="2">The sequence shown here is derived from an EMBL/GenBank/DDBJ whole genome shotgun (WGS) entry which is preliminary data.</text>
</comment>
<dbReference type="AlphaFoldDB" id="A0A834IZW4"/>
<accession>A0A834IZW4</accession>
<feature type="compositionally biased region" description="Low complexity" evidence="1">
    <location>
        <begin position="26"/>
        <end position="36"/>
    </location>
</feature>
<name>A0A834IZW4_RHYFE</name>
<evidence type="ECO:0000313" key="3">
    <source>
        <dbReference type="Proteomes" id="UP000625711"/>
    </source>
</evidence>
<gene>
    <name evidence="2" type="ORF">GWI33_023188</name>
</gene>